<proteinExistence type="predicted"/>
<dbReference type="AlphaFoldDB" id="A0A392WAQ8"/>
<reference evidence="1 2" key="1">
    <citation type="journal article" date="2018" name="Front. Plant Sci.">
        <title>Red Clover (Trifolium pratense) and Zigzag Clover (T. medium) - A Picture of Genomic Similarities and Differences.</title>
        <authorList>
            <person name="Dluhosova J."/>
            <person name="Istvanek J."/>
            <person name="Nedelnik J."/>
            <person name="Repkova J."/>
        </authorList>
    </citation>
    <scope>NUCLEOTIDE SEQUENCE [LARGE SCALE GENOMIC DNA]</scope>
    <source>
        <strain evidence="2">cv. 10/8</strain>
        <tissue evidence="1">Leaf</tissue>
    </source>
</reference>
<organism evidence="1 2">
    <name type="scientific">Trifolium medium</name>
    <dbReference type="NCBI Taxonomy" id="97028"/>
    <lineage>
        <taxon>Eukaryota</taxon>
        <taxon>Viridiplantae</taxon>
        <taxon>Streptophyta</taxon>
        <taxon>Embryophyta</taxon>
        <taxon>Tracheophyta</taxon>
        <taxon>Spermatophyta</taxon>
        <taxon>Magnoliopsida</taxon>
        <taxon>eudicotyledons</taxon>
        <taxon>Gunneridae</taxon>
        <taxon>Pentapetalae</taxon>
        <taxon>rosids</taxon>
        <taxon>fabids</taxon>
        <taxon>Fabales</taxon>
        <taxon>Fabaceae</taxon>
        <taxon>Papilionoideae</taxon>
        <taxon>50 kb inversion clade</taxon>
        <taxon>NPAAA clade</taxon>
        <taxon>Hologalegina</taxon>
        <taxon>IRL clade</taxon>
        <taxon>Trifolieae</taxon>
        <taxon>Trifolium</taxon>
    </lineage>
</organism>
<keyword evidence="2" id="KW-1185">Reference proteome</keyword>
<name>A0A392WAQ8_9FABA</name>
<comment type="caution">
    <text evidence="1">The sequence shown here is derived from an EMBL/GenBank/DDBJ whole genome shotgun (WGS) entry which is preliminary data.</text>
</comment>
<protein>
    <submittedName>
        <fullName evidence="1">Uncharacterized protein</fullName>
    </submittedName>
</protein>
<feature type="non-terminal residue" evidence="1">
    <location>
        <position position="36"/>
    </location>
</feature>
<dbReference type="Proteomes" id="UP000265520">
    <property type="component" value="Unassembled WGS sequence"/>
</dbReference>
<evidence type="ECO:0000313" key="2">
    <source>
        <dbReference type="Proteomes" id="UP000265520"/>
    </source>
</evidence>
<evidence type="ECO:0000313" key="1">
    <source>
        <dbReference type="EMBL" id="MCI97477.1"/>
    </source>
</evidence>
<sequence>MSSPHAKLLLNSDGTRMSGGVVLPDEVIEEVLSHLP</sequence>
<accession>A0A392WAQ8</accession>
<dbReference type="EMBL" id="LXQA011444563">
    <property type="protein sequence ID" value="MCI97477.1"/>
    <property type="molecule type" value="Genomic_DNA"/>
</dbReference>